<evidence type="ECO:0000259" key="14">
    <source>
        <dbReference type="PROSITE" id="PS51456"/>
    </source>
</evidence>
<dbReference type="GO" id="GO:0051015">
    <property type="term" value="F:actin filament binding"/>
    <property type="evidence" value="ECO:0007669"/>
    <property type="project" value="TreeGrafter"/>
</dbReference>
<dbReference type="GO" id="GO:0005524">
    <property type="term" value="F:ATP binding"/>
    <property type="evidence" value="ECO:0007669"/>
    <property type="project" value="UniProtKB-UniRule"/>
</dbReference>
<evidence type="ECO:0000256" key="1">
    <source>
        <dbReference type="ARBA" id="ARBA00008314"/>
    </source>
</evidence>
<dbReference type="SMART" id="SM01132">
    <property type="entry name" value="DIL"/>
    <property type="match status" value="1"/>
</dbReference>
<evidence type="ECO:0008006" key="18">
    <source>
        <dbReference type="Google" id="ProtNLM"/>
    </source>
</evidence>
<dbReference type="InterPro" id="IPR058662">
    <property type="entry name" value="Myo5a/b_dom"/>
</dbReference>
<name>A0A5N5NF27_PANHP</name>
<dbReference type="SUPFAM" id="SSF52540">
    <property type="entry name" value="P-loop containing nucleoside triphosphate hydrolases"/>
    <property type="match status" value="2"/>
</dbReference>
<dbReference type="FunFam" id="1.20.58.530:FF:000002">
    <property type="entry name" value="Class V myosin"/>
    <property type="match status" value="1"/>
</dbReference>
<evidence type="ECO:0000256" key="7">
    <source>
        <dbReference type="ARBA" id="ARBA00023054"/>
    </source>
</evidence>
<dbReference type="Pfam" id="PF00063">
    <property type="entry name" value="Myosin_head"/>
    <property type="match status" value="1"/>
</dbReference>
<dbReference type="EMBL" id="VFJC01000010">
    <property type="protein sequence ID" value="KAB5565872.1"/>
    <property type="molecule type" value="Genomic_DNA"/>
</dbReference>
<dbReference type="PROSITE" id="PS51844">
    <property type="entry name" value="SH3_LIKE"/>
    <property type="match status" value="1"/>
</dbReference>
<organism evidence="16 17">
    <name type="scientific">Pangasianodon hypophthalmus</name>
    <name type="common">Striped catfish</name>
    <name type="synonym">Helicophagus hypophthalmus</name>
    <dbReference type="NCBI Taxonomy" id="310915"/>
    <lineage>
        <taxon>Eukaryota</taxon>
        <taxon>Metazoa</taxon>
        <taxon>Chordata</taxon>
        <taxon>Craniata</taxon>
        <taxon>Vertebrata</taxon>
        <taxon>Euteleostomi</taxon>
        <taxon>Actinopterygii</taxon>
        <taxon>Neopterygii</taxon>
        <taxon>Teleostei</taxon>
        <taxon>Ostariophysi</taxon>
        <taxon>Siluriformes</taxon>
        <taxon>Pangasiidae</taxon>
        <taxon>Pangasianodon</taxon>
    </lineage>
</organism>
<keyword evidence="2" id="KW-0597">Phosphoprotein</keyword>
<dbReference type="PANTHER" id="PTHR13140:SF273">
    <property type="entry name" value="UNCONVENTIONAL MYOSIN-VA"/>
    <property type="match status" value="1"/>
</dbReference>
<evidence type="ECO:0000313" key="17">
    <source>
        <dbReference type="Proteomes" id="UP000327468"/>
    </source>
</evidence>
<dbReference type="InterPro" id="IPR004009">
    <property type="entry name" value="SH3_Myosin"/>
</dbReference>
<feature type="coiled-coil region" evidence="12">
    <location>
        <begin position="1279"/>
        <end position="1358"/>
    </location>
</feature>
<feature type="domain" description="Dilute" evidence="13">
    <location>
        <begin position="1474"/>
        <end position="1745"/>
    </location>
</feature>
<dbReference type="InterPro" id="IPR002710">
    <property type="entry name" value="Dilute_dom"/>
</dbReference>
<dbReference type="SMART" id="SM00015">
    <property type="entry name" value="IQ"/>
    <property type="match status" value="6"/>
</dbReference>
<dbReference type="Pfam" id="PF25966">
    <property type="entry name" value="Myo5a"/>
    <property type="match status" value="1"/>
</dbReference>
<dbReference type="GO" id="GO:0005737">
    <property type="term" value="C:cytoplasm"/>
    <property type="evidence" value="ECO:0007669"/>
    <property type="project" value="TreeGrafter"/>
</dbReference>
<dbReference type="Pfam" id="PF01843">
    <property type="entry name" value="DIL"/>
    <property type="match status" value="1"/>
</dbReference>
<dbReference type="InterPro" id="IPR036103">
    <property type="entry name" value="MYSc_Myo5"/>
</dbReference>
<dbReference type="Gene3D" id="1.20.120.720">
    <property type="entry name" value="Myosin VI head, motor domain, U50 subdomain"/>
    <property type="match status" value="1"/>
</dbReference>
<keyword evidence="4 11" id="KW-0547">Nucleotide-binding</keyword>
<feature type="coiled-coil region" evidence="12">
    <location>
        <begin position="903"/>
        <end position="1068"/>
    </location>
</feature>
<keyword evidence="5 11" id="KW-0067">ATP-binding</keyword>
<evidence type="ECO:0000256" key="12">
    <source>
        <dbReference type="SAM" id="Coils"/>
    </source>
</evidence>
<protein>
    <recommendedName>
        <fullName evidence="18">Myosin motor domain-containing protein</fullName>
    </recommendedName>
</protein>
<dbReference type="PRINTS" id="PR00193">
    <property type="entry name" value="MYOSINHEAVY"/>
</dbReference>
<dbReference type="PROSITE" id="PS51456">
    <property type="entry name" value="MYOSIN_MOTOR"/>
    <property type="match status" value="1"/>
</dbReference>
<dbReference type="GO" id="GO:0048731">
    <property type="term" value="P:system development"/>
    <property type="evidence" value="ECO:0007669"/>
    <property type="project" value="UniProtKB-ARBA"/>
</dbReference>
<dbReference type="FunFam" id="1.20.5.190:FF:000001">
    <property type="entry name" value="unconventional myosin-Va"/>
    <property type="match status" value="1"/>
</dbReference>
<keyword evidence="8 11" id="KW-0518">Myosin</keyword>
<dbReference type="GO" id="GO:0005516">
    <property type="term" value="F:calmodulin binding"/>
    <property type="evidence" value="ECO:0007669"/>
    <property type="project" value="UniProtKB-KW"/>
</dbReference>
<keyword evidence="7 12" id="KW-0175">Coiled coil</keyword>
<evidence type="ECO:0000313" key="16">
    <source>
        <dbReference type="EMBL" id="KAB5565872.1"/>
    </source>
</evidence>
<feature type="domain" description="Myosin N-terminal SH3-like" evidence="15">
    <location>
        <begin position="8"/>
        <end position="60"/>
    </location>
</feature>
<feature type="coiled-coil region" evidence="12">
    <location>
        <begin position="1123"/>
        <end position="1197"/>
    </location>
</feature>
<dbReference type="InterPro" id="IPR027417">
    <property type="entry name" value="P-loop_NTPase"/>
</dbReference>
<dbReference type="InterPro" id="IPR000048">
    <property type="entry name" value="IQ_motif_EF-hand-BS"/>
</dbReference>
<reference evidence="16 17" key="1">
    <citation type="submission" date="2019-06" db="EMBL/GenBank/DDBJ databases">
        <title>A chromosome-scale genome assembly of the striped catfish, Pangasianodon hypophthalmus.</title>
        <authorList>
            <person name="Wen M."/>
            <person name="Zahm M."/>
            <person name="Roques C."/>
            <person name="Cabau C."/>
            <person name="Klopp C."/>
            <person name="Donnadieu C."/>
            <person name="Jouanno E."/>
            <person name="Avarre J.-C."/>
            <person name="Campet M."/>
            <person name="Ha T.T.T."/>
            <person name="Dugue R."/>
            <person name="Lampietro C."/>
            <person name="Louis A."/>
            <person name="Herpin A."/>
            <person name="Echchiki A."/>
            <person name="Berthelot C."/>
            <person name="Parey E."/>
            <person name="Roest-Crollius H."/>
            <person name="Braasch I."/>
            <person name="Postlethwait J."/>
            <person name="Bobe J."/>
            <person name="Montfort J."/>
            <person name="Bouchez O."/>
            <person name="Begum T."/>
            <person name="Schartl M."/>
            <person name="Guiguen Y."/>
        </authorList>
    </citation>
    <scope>NUCLEOTIDE SEQUENCE [LARGE SCALE GENOMIC DNA]</scope>
    <source>
        <strain evidence="16 17">Indonesia</strain>
        <tissue evidence="16">Blood</tissue>
    </source>
</reference>
<evidence type="ECO:0000259" key="15">
    <source>
        <dbReference type="PROSITE" id="PS51844"/>
    </source>
</evidence>
<dbReference type="FunFam" id="1.10.10.820:FF:000001">
    <property type="entry name" value="Myosin heavy chain"/>
    <property type="match status" value="1"/>
</dbReference>
<dbReference type="CDD" id="cd15470">
    <property type="entry name" value="Myo5_CBD"/>
    <property type="match status" value="1"/>
</dbReference>
<feature type="binding site" evidence="11">
    <location>
        <begin position="163"/>
        <end position="170"/>
    </location>
    <ligand>
        <name>ATP</name>
        <dbReference type="ChEBI" id="CHEBI:30616"/>
    </ligand>
</feature>
<keyword evidence="17" id="KW-1185">Reference proteome</keyword>
<evidence type="ECO:0000256" key="9">
    <source>
        <dbReference type="ARBA" id="ARBA00023175"/>
    </source>
</evidence>
<evidence type="ECO:0000256" key="4">
    <source>
        <dbReference type="ARBA" id="ARBA00022741"/>
    </source>
</evidence>
<dbReference type="Gene3D" id="1.10.10.820">
    <property type="match status" value="1"/>
</dbReference>
<dbReference type="InterPro" id="IPR036961">
    <property type="entry name" value="Kinesin_motor_dom_sf"/>
</dbReference>
<evidence type="ECO:0000256" key="5">
    <source>
        <dbReference type="ARBA" id="ARBA00022840"/>
    </source>
</evidence>
<evidence type="ECO:0000256" key="10">
    <source>
        <dbReference type="ARBA" id="ARBA00023203"/>
    </source>
</evidence>
<gene>
    <name evidence="16" type="ORF">PHYPO_G00246480</name>
</gene>
<comment type="similarity">
    <text evidence="1 11">Belongs to the TRAFAC class myosin-kinesin ATPase superfamily. Myosin family.</text>
</comment>
<dbReference type="Gene3D" id="1.20.58.530">
    <property type="match status" value="1"/>
</dbReference>
<keyword evidence="10 11" id="KW-0009">Actin-binding</keyword>
<dbReference type="Gene3D" id="1.20.5.190">
    <property type="match status" value="3"/>
</dbReference>
<evidence type="ECO:0000259" key="13">
    <source>
        <dbReference type="PROSITE" id="PS51126"/>
    </source>
</evidence>
<evidence type="ECO:0000256" key="8">
    <source>
        <dbReference type="ARBA" id="ARBA00023123"/>
    </source>
</evidence>
<evidence type="ECO:0000256" key="11">
    <source>
        <dbReference type="PROSITE-ProRule" id="PRU00782"/>
    </source>
</evidence>
<dbReference type="GO" id="GO:0016459">
    <property type="term" value="C:myosin complex"/>
    <property type="evidence" value="ECO:0007669"/>
    <property type="project" value="UniProtKB-KW"/>
</dbReference>
<evidence type="ECO:0000256" key="3">
    <source>
        <dbReference type="ARBA" id="ARBA00022737"/>
    </source>
</evidence>
<evidence type="ECO:0000256" key="2">
    <source>
        <dbReference type="ARBA" id="ARBA00022553"/>
    </source>
</evidence>
<feature type="domain" description="Myosin motor" evidence="14">
    <location>
        <begin position="69"/>
        <end position="751"/>
    </location>
</feature>
<sequence>MEAPALYTKYARVWIPDSQEVWRSAELTKDYRPGDTALQLQLEDGTELEYKLDPRRSTLPPLRNPDILVGENDLTALSYLHEPAVLHNLRIRFIDSKLIYTYCGIILVAINPYETLPIYGADIINAYSGQNMGDMDPHIFAVAEEAYRQMARDERNQSIIVSGESGAGKTVSAKYAMRYFATVSGSSTETSVEEKVLASSPIMEVIGNAKTTRNDNSSRFGKYIEIGFDRNYRITGANMRTYLLEKSRVVFQANEERNYHIFYQLCASAHLPEFKALQLGSSAEFLCTNQGKSPVIDGVDDVQEMQVTRRAFSLLGISESQQLDLFQILAAILHLGNVEMMGKGSGNCSVSPENSHLTIFCELLMVSPEAMAHWLCHKKLKTATEIFSKPLAKMEAVDGRDALAKHIYAKLFTWIVSQINKALHSSSKQHSFIGVLDIYGFETFEINSFEQFCINYANEKLQQQFNMHVFKLEQEEYLKEKIPWTLIDFYDNKPCINLIEAKMGVLDLLDEECMMPKGSDDSWAQKLYNTHLKKSDHFDKPRMSNKAFIIHHFADRVEYQCEGFLEKNKDTVNEEQINVLKSSKFALLLELFQEDEKAPGKVASSRSKMTQVGQSFREHKKSVGLQFRNSLQLLMDTLNATTPHYVRCIKPNDQKTPFVMNPIRAAQQLRACGVLETIRISAAGFPSRWTYQEFFSRYRVLMKQKDVLSDMKLTCQNVLAQLIQDPDKYQFGRTKIFFRAGQVAYLERLRADKLRLACVQIQKTIRCWLARKKYLRLRRAAVTLQRYTRGHQARALCKSLRRTKAAVVIQKYQRRYAARRLYKQKQAAAVLLQRLLRGHGARLRFRQLRYEQKVVVVQRWVRGWLARLHYRHTVQAVVYLQCCVRRMLARQELKRLKIEARSVEHYKKLNVGMEKKIMQLQRKVDEQHKENRELSERLCAVESWSVAEMAKLRTQLETLHRVEEEARCFSGQVSALEEELGLTRHELERNRKMLAELKETNCLLKSEKDELNRLIQEQNQQITDQLQEAHKEYTEHLQMELNEERTRYQNLLTEHIKLEAQYADLKSEQEAATYATKLGHLRKDSAFSSNESEYTQCSEFIGSEVSIQVQEEEVKGNVDVALLLKLQKRVAELEQEKMNLQREWDSREEQLQQEHSKDLDECRRTLGAERDYEAQKRQELESANKRLKKDLNELRVSLTAGKGSKLAPAYNVLLEQLSSITEELEMRKEEVLMLRTQLVNLEGFKHKEAAVESNSSDTSRSPTLDLRELNEDGELWMAYEGLKETNRVLESQLQAERQSHTEELEALRAELQAMKEERDQQEHLLSDTLQLPHLDRVNAALQNEITRLTRHNLDLMEQMDKQDKTTRKLKKQLKIYMRKLGETDNTSLDQPCTGNGVGEVLPEVNILRKERHCQGMLEYRKEDEAKLFKTLITDLKPRGVAVNLIPGLPAYILFMCLRHADYSNNDQRVRTLLNSSISSIKNVLKKRSSDFDTVSFWLANTCRFLHCLKQYSGEEVYTKHNTPQQNKQCLLNFDLTDYRQVLSDMVIQIYQQLIRCMGDVLQPMIVAAMLEQDTIPGVLGLKPTGLRKRTSSSFTLESILKQLDSFHSSLLQHGNDAELIRQVLKQQFYVICATTLNNLLLRKDMCSWSKGLQIRYNVSQLEEWLMDKGVQGGGVRETLEPLIQAAQLLQIKKKSQEDAEAIATMCTALTATQIEKILHLYTPVNEFEERVSASFMKSVQALLKDRQESPQLLMDSKILFPFSFPFNPSPVALESLQIPQSLNLSFLMRL</sequence>
<dbReference type="Gene3D" id="3.40.850.10">
    <property type="entry name" value="Kinesin motor domain"/>
    <property type="match status" value="1"/>
</dbReference>
<dbReference type="Pfam" id="PF00612">
    <property type="entry name" value="IQ"/>
    <property type="match status" value="6"/>
</dbReference>
<dbReference type="PANTHER" id="PTHR13140">
    <property type="entry name" value="MYOSIN"/>
    <property type="match status" value="1"/>
</dbReference>
<keyword evidence="3" id="KW-0677">Repeat</keyword>
<feature type="region of interest" description="Actin-binding" evidence="11">
    <location>
        <begin position="631"/>
        <end position="653"/>
    </location>
</feature>
<dbReference type="FunFam" id="3.30.70.1590:FF:000003">
    <property type="entry name" value="Myosin-Va isoform 1"/>
    <property type="match status" value="1"/>
</dbReference>
<dbReference type="Gene3D" id="3.30.70.1590">
    <property type="match status" value="1"/>
</dbReference>
<dbReference type="Proteomes" id="UP000327468">
    <property type="component" value="Chromosome 9"/>
</dbReference>
<keyword evidence="6" id="KW-0112">Calmodulin-binding</keyword>
<evidence type="ECO:0000256" key="6">
    <source>
        <dbReference type="ARBA" id="ARBA00022860"/>
    </source>
</evidence>
<dbReference type="InterPro" id="IPR001609">
    <property type="entry name" value="Myosin_head_motor_dom-like"/>
</dbReference>
<dbReference type="SUPFAM" id="SSF50084">
    <property type="entry name" value="Myosin S1 fragment, N-terminal domain"/>
    <property type="match status" value="1"/>
</dbReference>
<dbReference type="GO" id="GO:0000146">
    <property type="term" value="F:microfilament motor activity"/>
    <property type="evidence" value="ECO:0007669"/>
    <property type="project" value="TreeGrafter"/>
</dbReference>
<accession>A0A5N5NF27</accession>
<dbReference type="SMART" id="SM00242">
    <property type="entry name" value="MYSc"/>
    <property type="match status" value="1"/>
</dbReference>
<dbReference type="PROSITE" id="PS51126">
    <property type="entry name" value="DILUTE"/>
    <property type="match status" value="1"/>
</dbReference>
<comment type="caution">
    <text evidence="16">The sequence shown here is derived from an EMBL/GenBank/DDBJ whole genome shotgun (WGS) entry which is preliminary data.</text>
</comment>
<dbReference type="PROSITE" id="PS50096">
    <property type="entry name" value="IQ"/>
    <property type="match status" value="6"/>
</dbReference>
<dbReference type="CDD" id="cd01380">
    <property type="entry name" value="MYSc_Myo5"/>
    <property type="match status" value="1"/>
</dbReference>
<dbReference type="GO" id="GO:0007015">
    <property type="term" value="P:actin filament organization"/>
    <property type="evidence" value="ECO:0007669"/>
    <property type="project" value="TreeGrafter"/>
</dbReference>
<proteinExistence type="inferred from homology"/>
<dbReference type="GO" id="GO:0016020">
    <property type="term" value="C:membrane"/>
    <property type="evidence" value="ECO:0007669"/>
    <property type="project" value="TreeGrafter"/>
</dbReference>
<keyword evidence="9 11" id="KW-0505">Motor protein</keyword>